<proteinExistence type="predicted"/>
<accession>A0A6S7HUR7</accession>
<gene>
    <name evidence="2" type="ORF">PACLA_8A061655</name>
</gene>
<evidence type="ECO:0000256" key="1">
    <source>
        <dbReference type="SAM" id="MobiDB-lite"/>
    </source>
</evidence>
<keyword evidence="3" id="KW-1185">Reference proteome</keyword>
<evidence type="ECO:0000313" key="3">
    <source>
        <dbReference type="Proteomes" id="UP001152795"/>
    </source>
</evidence>
<reference evidence="2" key="1">
    <citation type="submission" date="2020-04" db="EMBL/GenBank/DDBJ databases">
        <authorList>
            <person name="Alioto T."/>
            <person name="Alioto T."/>
            <person name="Gomez Garrido J."/>
        </authorList>
    </citation>
    <scope>NUCLEOTIDE SEQUENCE</scope>
    <source>
        <strain evidence="2">A484AB</strain>
    </source>
</reference>
<evidence type="ECO:0000313" key="2">
    <source>
        <dbReference type="EMBL" id="CAB3998840.1"/>
    </source>
</evidence>
<feature type="compositionally biased region" description="Low complexity" evidence="1">
    <location>
        <begin position="130"/>
        <end position="144"/>
    </location>
</feature>
<feature type="compositionally biased region" description="Acidic residues" evidence="1">
    <location>
        <begin position="145"/>
        <end position="182"/>
    </location>
</feature>
<sequence length="182" mass="21007">MLDRKIAYPTIDTVQPEQKVHNISDREHRKILRDIGGHSSTTDFSDLHTAQEADVNNEVIQDAVTKFTCSTPKAKTDVASNFPDFVTSPVSSSTDCEKCKLFAEEIRRYKDNLRKCKARNKRLRKQLCDQKQTITQQTNQQQENQMEDIPEQPEENESQDILVEESYDEPPDESQTESDEEK</sequence>
<name>A0A6S7HUR7_PARCT</name>
<feature type="region of interest" description="Disordered" evidence="1">
    <location>
        <begin position="130"/>
        <end position="182"/>
    </location>
</feature>
<comment type="caution">
    <text evidence="2">The sequence shown here is derived from an EMBL/GenBank/DDBJ whole genome shotgun (WGS) entry which is preliminary data.</text>
</comment>
<dbReference type="Proteomes" id="UP001152795">
    <property type="component" value="Unassembled WGS sequence"/>
</dbReference>
<dbReference type="AlphaFoldDB" id="A0A6S7HUR7"/>
<protein>
    <submittedName>
        <fullName evidence="2">Uncharacterized protein</fullName>
    </submittedName>
</protein>
<organism evidence="2 3">
    <name type="scientific">Paramuricea clavata</name>
    <name type="common">Red gorgonian</name>
    <name type="synonym">Violescent sea-whip</name>
    <dbReference type="NCBI Taxonomy" id="317549"/>
    <lineage>
        <taxon>Eukaryota</taxon>
        <taxon>Metazoa</taxon>
        <taxon>Cnidaria</taxon>
        <taxon>Anthozoa</taxon>
        <taxon>Octocorallia</taxon>
        <taxon>Malacalcyonacea</taxon>
        <taxon>Plexauridae</taxon>
        <taxon>Paramuricea</taxon>
    </lineage>
</organism>
<dbReference type="EMBL" id="CACRXK020003452">
    <property type="protein sequence ID" value="CAB3998840.1"/>
    <property type="molecule type" value="Genomic_DNA"/>
</dbReference>